<gene>
    <name evidence="2" type="ORF">NC653_017479</name>
</gene>
<reference evidence="2" key="1">
    <citation type="journal article" date="2023" name="Mol. Ecol. Resour.">
        <title>Chromosome-level genome assembly of a triploid poplar Populus alba 'Berolinensis'.</title>
        <authorList>
            <person name="Chen S."/>
            <person name="Yu Y."/>
            <person name="Wang X."/>
            <person name="Wang S."/>
            <person name="Zhang T."/>
            <person name="Zhou Y."/>
            <person name="He R."/>
            <person name="Meng N."/>
            <person name="Wang Y."/>
            <person name="Liu W."/>
            <person name="Liu Z."/>
            <person name="Liu J."/>
            <person name="Guo Q."/>
            <person name="Huang H."/>
            <person name="Sederoff R.R."/>
            <person name="Wang G."/>
            <person name="Qu G."/>
            <person name="Chen S."/>
        </authorList>
    </citation>
    <scope>NUCLEOTIDE SEQUENCE</scope>
    <source>
        <strain evidence="2">SC-2020</strain>
    </source>
</reference>
<comment type="caution">
    <text evidence="2">The sequence shown here is derived from an EMBL/GenBank/DDBJ whole genome shotgun (WGS) entry which is preliminary data.</text>
</comment>
<sequence>MATIQIILAQAYRKNVQTAKLNHRPYRTTTTAKITRPHPPSRVKHRARP</sequence>
<evidence type="ECO:0000313" key="2">
    <source>
        <dbReference type="EMBL" id="KAJ6994688.1"/>
    </source>
</evidence>
<dbReference type="EMBL" id="JAQIZT010000006">
    <property type="protein sequence ID" value="KAJ6994688.1"/>
    <property type="molecule type" value="Genomic_DNA"/>
</dbReference>
<keyword evidence="3" id="KW-1185">Reference proteome</keyword>
<accession>A0AAD6QQE1</accession>
<evidence type="ECO:0000313" key="3">
    <source>
        <dbReference type="Proteomes" id="UP001164929"/>
    </source>
</evidence>
<feature type="compositionally biased region" description="Basic residues" evidence="1">
    <location>
        <begin position="35"/>
        <end position="49"/>
    </location>
</feature>
<proteinExistence type="predicted"/>
<feature type="region of interest" description="Disordered" evidence="1">
    <location>
        <begin position="21"/>
        <end position="49"/>
    </location>
</feature>
<name>A0AAD6QQE1_9ROSI</name>
<evidence type="ECO:0000256" key="1">
    <source>
        <dbReference type="SAM" id="MobiDB-lite"/>
    </source>
</evidence>
<dbReference type="AlphaFoldDB" id="A0AAD6QQE1"/>
<protein>
    <submittedName>
        <fullName evidence="2">Uncharacterized protein</fullName>
    </submittedName>
</protein>
<dbReference type="Proteomes" id="UP001164929">
    <property type="component" value="Chromosome 6"/>
</dbReference>
<organism evidence="2 3">
    <name type="scientific">Populus alba x Populus x berolinensis</name>
    <dbReference type="NCBI Taxonomy" id="444605"/>
    <lineage>
        <taxon>Eukaryota</taxon>
        <taxon>Viridiplantae</taxon>
        <taxon>Streptophyta</taxon>
        <taxon>Embryophyta</taxon>
        <taxon>Tracheophyta</taxon>
        <taxon>Spermatophyta</taxon>
        <taxon>Magnoliopsida</taxon>
        <taxon>eudicotyledons</taxon>
        <taxon>Gunneridae</taxon>
        <taxon>Pentapetalae</taxon>
        <taxon>rosids</taxon>
        <taxon>fabids</taxon>
        <taxon>Malpighiales</taxon>
        <taxon>Salicaceae</taxon>
        <taxon>Saliceae</taxon>
        <taxon>Populus</taxon>
    </lineage>
</organism>